<sequence length="634" mass="71272">MEGVDSNPIVEQTTDGKQPDTTVNNTTTSTTTGPRKGWANIKKEFLIPTNENPLKRNISEVSGNKGEQDKMCISINLGKPCTYGDKCKYSHDVSKFLEKKSEIIPGKCVHFEREGKCKFGISCLVGQDHIVDGKSIEDPEKVASYKPVKLVCNDISTPIIVSLKKREYLFPRAMEYIKQNNIPIKQHYKAKQFQKNLSSTTTTTTTETTNVEQKADNTTTTTDTNTEPTVTKEEIIVDTKTETTDSNNNNNNQSHENTEIDKIEIPLKAKEKKRINFKDQLYLAPLTTVGNLPFRRICKKLGVDITCGEMALASQIVEGNKSELALLKRHSSEDKFGVQICGSYVDSMILASEFIENECDVDFVDINSGCPIDLICNMGAGSALMEAPRKMENMLRGCSSILSCPLTIKLRIGKTEEKPNAHNLIPQLGKWGAAAVTLHGRSRNQRYHRLANWDYINQCASASDIPLIANGDIYNFQDVVKYYDASNVDGATPSKISSYMIARGSLIKPWIFTEIKERREWDISASERLDLVKEYVNYGLDHWGSDQMGVDNTRKFLLNWLSFTHRYVPIGILETQQKMNEKPPPFYGRSDLETLLASNQVSDWIKISEMFLGKVGNNFTFVPKHNSNSYESQG</sequence>
<dbReference type="PROSITE" id="PS01136">
    <property type="entry name" value="UPF0034"/>
    <property type="match status" value="1"/>
</dbReference>
<keyword evidence="9 18" id="KW-0863">Zinc-finger</keyword>
<dbReference type="InterPro" id="IPR018517">
    <property type="entry name" value="tRNA_hU_synthase_CS"/>
</dbReference>
<evidence type="ECO:0000256" key="19">
    <source>
        <dbReference type="RuleBase" id="RU291113"/>
    </source>
</evidence>
<dbReference type="GO" id="GO:0003723">
    <property type="term" value="F:RNA binding"/>
    <property type="evidence" value="ECO:0007669"/>
    <property type="project" value="TreeGrafter"/>
</dbReference>
<comment type="catalytic activity">
    <reaction evidence="14">
        <text>5,6-dihydrouridine(47) in tRNA + NAD(+) = uridine(47) in tRNA + NADH + H(+)</text>
        <dbReference type="Rhea" id="RHEA:53364"/>
        <dbReference type="Rhea" id="RHEA-COMP:13539"/>
        <dbReference type="Rhea" id="RHEA-COMP:13540"/>
        <dbReference type="ChEBI" id="CHEBI:15378"/>
        <dbReference type="ChEBI" id="CHEBI:57540"/>
        <dbReference type="ChEBI" id="CHEBI:57945"/>
        <dbReference type="ChEBI" id="CHEBI:65315"/>
        <dbReference type="ChEBI" id="CHEBI:74443"/>
        <dbReference type="EC" id="1.3.1.89"/>
    </reaction>
    <physiologicalReaction direction="right-to-left" evidence="14">
        <dbReference type="Rhea" id="RHEA:53366"/>
    </physiologicalReaction>
</comment>
<comment type="catalytic activity">
    <reaction evidence="16">
        <text>a 5,6-dihydrouridine in mRNA + NADP(+) = a uridine in mRNA + NADPH + H(+)</text>
        <dbReference type="Rhea" id="RHEA:69855"/>
        <dbReference type="Rhea" id="RHEA-COMP:14658"/>
        <dbReference type="Rhea" id="RHEA-COMP:17789"/>
        <dbReference type="ChEBI" id="CHEBI:15378"/>
        <dbReference type="ChEBI" id="CHEBI:57783"/>
        <dbReference type="ChEBI" id="CHEBI:58349"/>
        <dbReference type="ChEBI" id="CHEBI:65315"/>
        <dbReference type="ChEBI" id="CHEBI:74443"/>
    </reaction>
    <physiologicalReaction direction="right-to-left" evidence="16">
        <dbReference type="Rhea" id="RHEA:69857"/>
    </physiologicalReaction>
</comment>
<evidence type="ECO:0000256" key="18">
    <source>
        <dbReference type="PROSITE-ProRule" id="PRU00723"/>
    </source>
</evidence>
<evidence type="ECO:0000256" key="2">
    <source>
        <dbReference type="ARBA" id="ARBA00012376"/>
    </source>
</evidence>
<keyword evidence="8" id="KW-0677">Repeat</keyword>
<dbReference type="OMA" id="DIGTECY"/>
<evidence type="ECO:0000313" key="23">
    <source>
        <dbReference type="Proteomes" id="UP000076078"/>
    </source>
</evidence>
<keyword evidence="4 19" id="KW-0288">FMN</keyword>
<dbReference type="GO" id="GO:0050660">
    <property type="term" value="F:flavin adenine dinucleotide binding"/>
    <property type="evidence" value="ECO:0007669"/>
    <property type="project" value="UniProtKB-UniRule"/>
</dbReference>
<dbReference type="GO" id="GO:0006397">
    <property type="term" value="P:mRNA processing"/>
    <property type="evidence" value="ECO:0007669"/>
    <property type="project" value="UniProtKB-KW"/>
</dbReference>
<dbReference type="Proteomes" id="UP000076078">
    <property type="component" value="Unassembled WGS sequence"/>
</dbReference>
<dbReference type="GO" id="GO:0008270">
    <property type="term" value="F:zinc ion binding"/>
    <property type="evidence" value="ECO:0007669"/>
    <property type="project" value="UniProtKB-KW"/>
</dbReference>
<comment type="similarity">
    <text evidence="19">Belongs to the dus family. Dus3 subfamily.</text>
</comment>
<evidence type="ECO:0000256" key="14">
    <source>
        <dbReference type="ARBA" id="ARBA00048266"/>
    </source>
</evidence>
<comment type="cofactor">
    <cofactor evidence="1 19">
        <name>FMN</name>
        <dbReference type="ChEBI" id="CHEBI:58210"/>
    </cofactor>
</comment>
<evidence type="ECO:0000256" key="8">
    <source>
        <dbReference type="ARBA" id="ARBA00022737"/>
    </source>
</evidence>
<comment type="catalytic activity">
    <reaction evidence="15">
        <text>a 5,6-dihydrouridine in mRNA + NAD(+) = a uridine in mRNA + NADH + H(+)</text>
        <dbReference type="Rhea" id="RHEA:69851"/>
        <dbReference type="Rhea" id="RHEA-COMP:14658"/>
        <dbReference type="Rhea" id="RHEA-COMP:17789"/>
        <dbReference type="ChEBI" id="CHEBI:15378"/>
        <dbReference type="ChEBI" id="CHEBI:57540"/>
        <dbReference type="ChEBI" id="CHEBI:57945"/>
        <dbReference type="ChEBI" id="CHEBI:65315"/>
        <dbReference type="ChEBI" id="CHEBI:74443"/>
    </reaction>
    <physiologicalReaction direction="right-to-left" evidence="15">
        <dbReference type="Rhea" id="RHEA:69853"/>
    </physiologicalReaction>
</comment>
<keyword evidence="3 19" id="KW-0285">Flavoprotein</keyword>
<dbReference type="SUPFAM" id="SSF51395">
    <property type="entry name" value="FMN-linked oxidoreductases"/>
    <property type="match status" value="1"/>
</dbReference>
<keyword evidence="6 19" id="KW-0819">tRNA processing</keyword>
<feature type="region of interest" description="Disordered" evidence="20">
    <location>
        <begin position="195"/>
        <end position="258"/>
    </location>
</feature>
<feature type="compositionally biased region" description="Low complexity" evidence="20">
    <location>
        <begin position="216"/>
        <end position="226"/>
    </location>
</feature>
<feature type="region of interest" description="Disordered" evidence="20">
    <location>
        <begin position="1"/>
        <end position="35"/>
    </location>
</feature>
<evidence type="ECO:0000259" key="21">
    <source>
        <dbReference type="PROSITE" id="PS50103"/>
    </source>
</evidence>
<keyword evidence="10 18" id="KW-0862">Zinc</keyword>
<dbReference type="CDD" id="cd02801">
    <property type="entry name" value="DUS_like_FMN"/>
    <property type="match status" value="1"/>
</dbReference>
<dbReference type="GO" id="GO:0102265">
    <property type="term" value="F:tRNA-dihydrouridine47 synthase activity"/>
    <property type="evidence" value="ECO:0007669"/>
    <property type="project" value="UniProtKB-EC"/>
</dbReference>
<dbReference type="Gene3D" id="4.10.1000.10">
    <property type="entry name" value="Zinc finger, CCCH-type"/>
    <property type="match status" value="1"/>
</dbReference>
<feature type="zinc finger region" description="C3H1-type" evidence="18">
    <location>
        <begin position="66"/>
        <end position="94"/>
    </location>
</feature>
<dbReference type="STRING" id="361077.A0A151ZEX5"/>
<evidence type="ECO:0000256" key="16">
    <source>
        <dbReference type="ARBA" id="ARBA00049447"/>
    </source>
</evidence>
<gene>
    <name evidence="22" type="ORF">DLAC_06500</name>
</gene>
<dbReference type="EMBL" id="LODT01000029">
    <property type="protein sequence ID" value="KYQ92511.1"/>
    <property type="molecule type" value="Genomic_DNA"/>
</dbReference>
<evidence type="ECO:0000256" key="11">
    <source>
        <dbReference type="ARBA" id="ARBA00022857"/>
    </source>
</evidence>
<dbReference type="FunFam" id="3.20.20.70:FF:000067">
    <property type="entry name" value="tRNA-dihydrouridine(47) synthase [NAD(P)(+)]"/>
    <property type="match status" value="1"/>
</dbReference>
<dbReference type="AlphaFoldDB" id="A0A151ZEX5"/>
<evidence type="ECO:0000256" key="1">
    <source>
        <dbReference type="ARBA" id="ARBA00001917"/>
    </source>
</evidence>
<feature type="compositionally biased region" description="Basic and acidic residues" evidence="20">
    <location>
        <begin position="230"/>
        <end position="243"/>
    </location>
</feature>
<keyword evidence="12 19" id="KW-0560">Oxidoreductase</keyword>
<organism evidence="22 23">
    <name type="scientific">Tieghemostelium lacteum</name>
    <name type="common">Slime mold</name>
    <name type="synonym">Dictyostelium lacteum</name>
    <dbReference type="NCBI Taxonomy" id="361077"/>
    <lineage>
        <taxon>Eukaryota</taxon>
        <taxon>Amoebozoa</taxon>
        <taxon>Evosea</taxon>
        <taxon>Eumycetozoa</taxon>
        <taxon>Dictyostelia</taxon>
        <taxon>Dictyosteliales</taxon>
        <taxon>Raperosteliaceae</taxon>
        <taxon>Tieghemostelium</taxon>
    </lineage>
</organism>
<dbReference type="Pfam" id="PF01207">
    <property type="entry name" value="Dus"/>
    <property type="match status" value="1"/>
</dbReference>
<evidence type="ECO:0000256" key="12">
    <source>
        <dbReference type="ARBA" id="ARBA00023002"/>
    </source>
</evidence>
<reference evidence="22 23" key="1">
    <citation type="submission" date="2015-12" db="EMBL/GenBank/DDBJ databases">
        <title>Dictyostelia acquired genes for synthesis and detection of signals that induce cell-type specialization by lateral gene transfer from prokaryotes.</title>
        <authorList>
            <person name="Gloeckner G."/>
            <person name="Schaap P."/>
        </authorList>
    </citation>
    <scope>NUCLEOTIDE SEQUENCE [LARGE SCALE GENOMIC DNA]</scope>
    <source>
        <strain evidence="22 23">TK</strain>
    </source>
</reference>
<feature type="compositionally biased region" description="Low complexity" evidence="20">
    <location>
        <begin position="21"/>
        <end position="32"/>
    </location>
</feature>
<dbReference type="SUPFAM" id="SSF90229">
    <property type="entry name" value="CCCH zinc finger"/>
    <property type="match status" value="1"/>
</dbReference>
<protein>
    <recommendedName>
        <fullName evidence="2 19">tRNA-dihydrouridine(47) synthase [NAD(P)(+)]</fullName>
        <ecNumber evidence="19">1.3.1.-</ecNumber>
    </recommendedName>
    <alternativeName>
        <fullName evidence="19">tRNA-dihydrouridine synthase 3</fullName>
    </alternativeName>
</protein>
<dbReference type="PANTHER" id="PTHR45846">
    <property type="entry name" value="TRNA-DIHYDROURIDINE(47) SYNTHASE [NAD(P)(+)]-LIKE"/>
    <property type="match status" value="1"/>
</dbReference>
<evidence type="ECO:0000256" key="20">
    <source>
        <dbReference type="SAM" id="MobiDB-lite"/>
    </source>
</evidence>
<dbReference type="Pfam" id="PF25585">
    <property type="entry name" value="zf-CCCH_DUS3L"/>
    <property type="match status" value="1"/>
</dbReference>
<keyword evidence="7 18" id="KW-0479">Metal-binding</keyword>
<dbReference type="PANTHER" id="PTHR45846:SF1">
    <property type="entry name" value="TRNA-DIHYDROURIDINE(47) SYNTHASE [NAD(P)(+)]-LIKE"/>
    <property type="match status" value="1"/>
</dbReference>
<evidence type="ECO:0000256" key="10">
    <source>
        <dbReference type="ARBA" id="ARBA00022833"/>
    </source>
</evidence>
<keyword evidence="11" id="KW-0521">NADP</keyword>
<dbReference type="GO" id="GO:0106414">
    <property type="term" value="F:mRNA dihydrouridine synthase activity"/>
    <property type="evidence" value="ECO:0007669"/>
    <property type="project" value="RHEA"/>
</dbReference>
<dbReference type="InParanoid" id="A0A151ZEX5"/>
<evidence type="ECO:0000256" key="6">
    <source>
        <dbReference type="ARBA" id="ARBA00022694"/>
    </source>
</evidence>
<accession>A0A151ZEX5</accession>
<evidence type="ECO:0000256" key="13">
    <source>
        <dbReference type="ARBA" id="ARBA00023027"/>
    </source>
</evidence>
<evidence type="ECO:0000256" key="4">
    <source>
        <dbReference type="ARBA" id="ARBA00022643"/>
    </source>
</evidence>
<dbReference type="FunCoup" id="A0A151ZEX5">
    <property type="interactions" value="390"/>
</dbReference>
<comment type="catalytic activity">
    <reaction evidence="17">
        <text>5,6-dihydrouridine(47) in tRNA + NADP(+) = uridine(47) in tRNA + NADPH + H(+)</text>
        <dbReference type="Rhea" id="RHEA:53360"/>
        <dbReference type="Rhea" id="RHEA-COMP:13539"/>
        <dbReference type="Rhea" id="RHEA-COMP:13540"/>
        <dbReference type="ChEBI" id="CHEBI:15378"/>
        <dbReference type="ChEBI" id="CHEBI:57783"/>
        <dbReference type="ChEBI" id="CHEBI:58349"/>
        <dbReference type="ChEBI" id="CHEBI:65315"/>
        <dbReference type="ChEBI" id="CHEBI:74443"/>
        <dbReference type="EC" id="1.3.1.89"/>
    </reaction>
    <physiologicalReaction direction="right-to-left" evidence="17">
        <dbReference type="Rhea" id="RHEA:53362"/>
    </physiologicalReaction>
</comment>
<name>A0A151ZEX5_TIELA</name>
<keyword evidence="13" id="KW-0520">NAD</keyword>
<keyword evidence="23" id="KW-1185">Reference proteome</keyword>
<dbReference type="InterPro" id="IPR000571">
    <property type="entry name" value="Znf_CCCH"/>
</dbReference>
<dbReference type="Gene3D" id="3.20.20.70">
    <property type="entry name" value="Aldolase class I"/>
    <property type="match status" value="1"/>
</dbReference>
<evidence type="ECO:0000256" key="7">
    <source>
        <dbReference type="ARBA" id="ARBA00022723"/>
    </source>
</evidence>
<dbReference type="InterPro" id="IPR036855">
    <property type="entry name" value="Znf_CCCH_sf"/>
</dbReference>
<evidence type="ECO:0000256" key="3">
    <source>
        <dbReference type="ARBA" id="ARBA00022630"/>
    </source>
</evidence>
<dbReference type="InterPro" id="IPR013785">
    <property type="entry name" value="Aldolase_TIM"/>
</dbReference>
<evidence type="ECO:0000256" key="15">
    <source>
        <dbReference type="ARBA" id="ARBA00048342"/>
    </source>
</evidence>
<feature type="compositionally biased region" description="Polar residues" evidence="20">
    <location>
        <begin position="9"/>
        <end position="20"/>
    </location>
</feature>
<evidence type="ECO:0000256" key="17">
    <source>
        <dbReference type="ARBA" id="ARBA00049513"/>
    </source>
</evidence>
<proteinExistence type="inferred from homology"/>
<evidence type="ECO:0000256" key="5">
    <source>
        <dbReference type="ARBA" id="ARBA00022664"/>
    </source>
</evidence>
<evidence type="ECO:0000256" key="9">
    <source>
        <dbReference type="ARBA" id="ARBA00022771"/>
    </source>
</evidence>
<dbReference type="EC" id="1.3.1.-" evidence="19"/>
<feature type="domain" description="C3H1-type" evidence="21">
    <location>
        <begin position="66"/>
        <end position="94"/>
    </location>
</feature>
<feature type="compositionally biased region" description="Low complexity" evidence="20">
    <location>
        <begin position="200"/>
        <end position="209"/>
    </location>
</feature>
<keyword evidence="5" id="KW-0507">mRNA processing</keyword>
<evidence type="ECO:0000313" key="22">
    <source>
        <dbReference type="EMBL" id="KYQ92511.1"/>
    </source>
</evidence>
<dbReference type="OrthoDB" id="259935at2759"/>
<dbReference type="PROSITE" id="PS50103">
    <property type="entry name" value="ZF_C3H1"/>
    <property type="match status" value="1"/>
</dbReference>
<dbReference type="InterPro" id="IPR035587">
    <property type="entry name" value="DUS-like_FMN-bd"/>
</dbReference>
<comment type="caution">
    <text evidence="22">The sequence shown here is derived from an EMBL/GenBank/DDBJ whole genome shotgun (WGS) entry which is preliminary data.</text>
</comment>